<evidence type="ECO:0000313" key="2">
    <source>
        <dbReference type="EnsemblMetazoa" id="GBRI035542-PA"/>
    </source>
</evidence>
<evidence type="ECO:0000256" key="1">
    <source>
        <dbReference type="SAM" id="SignalP"/>
    </source>
</evidence>
<dbReference type="Proteomes" id="UP000091820">
    <property type="component" value="Unassembled WGS sequence"/>
</dbReference>
<reference evidence="3" key="1">
    <citation type="submission" date="2014-03" db="EMBL/GenBank/DDBJ databases">
        <authorList>
            <person name="Aksoy S."/>
            <person name="Warren W."/>
            <person name="Wilson R.K."/>
        </authorList>
    </citation>
    <scope>NUCLEOTIDE SEQUENCE [LARGE SCALE GENOMIC DNA]</scope>
    <source>
        <strain evidence="3">IAEA</strain>
    </source>
</reference>
<feature type="chain" id="PRO_5008400756" evidence="1">
    <location>
        <begin position="28"/>
        <end position="183"/>
    </location>
</feature>
<sequence>MFLCGSAAVTFIFVVILLFETGVCCTAANTGIRGELPNKGLIGPIIGEVTKLLVGFCGLCVVPPPPLIVSIRSFCSVKTFTASLTKIGLNKPYRSFRAELLERRFLEFFRIGCSLFESEIGDSLIGFTLIFGGSGGGTCGRFGVFVSLSGIITLLNFAPVVIRSLRNAGKAGQSSFSDIKSRT</sequence>
<reference evidence="2" key="2">
    <citation type="submission" date="2020-05" db="UniProtKB">
        <authorList>
            <consortium name="EnsemblMetazoa"/>
        </authorList>
    </citation>
    <scope>IDENTIFICATION</scope>
    <source>
        <strain evidence="2">IAEA</strain>
    </source>
</reference>
<accession>A0A1A9WX25</accession>
<feature type="signal peptide" evidence="1">
    <location>
        <begin position="1"/>
        <end position="27"/>
    </location>
</feature>
<protein>
    <submittedName>
        <fullName evidence="2">Uncharacterized protein</fullName>
    </submittedName>
</protein>
<evidence type="ECO:0000313" key="3">
    <source>
        <dbReference type="Proteomes" id="UP000091820"/>
    </source>
</evidence>
<dbReference type="VEuPathDB" id="VectorBase:GBRI035542"/>
<keyword evidence="3" id="KW-1185">Reference proteome</keyword>
<keyword evidence="1" id="KW-0732">Signal</keyword>
<name>A0A1A9WX25_9MUSC</name>
<organism evidence="2 3">
    <name type="scientific">Glossina brevipalpis</name>
    <dbReference type="NCBI Taxonomy" id="37001"/>
    <lineage>
        <taxon>Eukaryota</taxon>
        <taxon>Metazoa</taxon>
        <taxon>Ecdysozoa</taxon>
        <taxon>Arthropoda</taxon>
        <taxon>Hexapoda</taxon>
        <taxon>Insecta</taxon>
        <taxon>Pterygota</taxon>
        <taxon>Neoptera</taxon>
        <taxon>Endopterygota</taxon>
        <taxon>Diptera</taxon>
        <taxon>Brachycera</taxon>
        <taxon>Muscomorpha</taxon>
        <taxon>Hippoboscoidea</taxon>
        <taxon>Glossinidae</taxon>
        <taxon>Glossina</taxon>
    </lineage>
</organism>
<proteinExistence type="predicted"/>
<dbReference type="AlphaFoldDB" id="A0A1A9WX25"/>
<dbReference type="EnsemblMetazoa" id="GBRI035542-RA">
    <property type="protein sequence ID" value="GBRI035542-PA"/>
    <property type="gene ID" value="GBRI035542"/>
</dbReference>